<feature type="transmembrane region" description="Helical" evidence="8">
    <location>
        <begin position="309"/>
        <end position="327"/>
    </location>
</feature>
<dbReference type="PANTHER" id="PTHR32024:SF1">
    <property type="entry name" value="KTR SYSTEM POTASSIUM UPTAKE PROTEIN B"/>
    <property type="match status" value="1"/>
</dbReference>
<comment type="caution">
    <text evidence="9">The sequence shown here is derived from an EMBL/GenBank/DDBJ whole genome shotgun (WGS) entry which is preliminary data.</text>
</comment>
<feature type="transmembrane region" description="Helical" evidence="8">
    <location>
        <begin position="66"/>
        <end position="93"/>
    </location>
</feature>
<evidence type="ECO:0000256" key="3">
    <source>
        <dbReference type="ARBA" id="ARBA00022475"/>
    </source>
</evidence>
<feature type="transmembrane region" description="Helical" evidence="8">
    <location>
        <begin position="400"/>
        <end position="424"/>
    </location>
</feature>
<dbReference type="GO" id="GO:0008324">
    <property type="term" value="F:monoatomic cation transmembrane transporter activity"/>
    <property type="evidence" value="ECO:0007669"/>
    <property type="project" value="InterPro"/>
</dbReference>
<proteinExistence type="predicted"/>
<keyword evidence="2" id="KW-0813">Transport</keyword>
<keyword evidence="3" id="KW-1003">Cell membrane</keyword>
<evidence type="ECO:0000256" key="6">
    <source>
        <dbReference type="ARBA" id="ARBA00023065"/>
    </source>
</evidence>
<reference evidence="9 10" key="1">
    <citation type="submission" date="2018-08" db="EMBL/GenBank/DDBJ databases">
        <title>Murine metabolic-syndrome-specific gut microbial biobank.</title>
        <authorList>
            <person name="Liu C."/>
        </authorList>
    </citation>
    <scope>NUCLEOTIDE SEQUENCE [LARGE SCALE GENOMIC DNA]</scope>
    <source>
        <strain evidence="9 10">28</strain>
    </source>
</reference>
<evidence type="ECO:0000256" key="2">
    <source>
        <dbReference type="ARBA" id="ARBA00022448"/>
    </source>
</evidence>
<dbReference type="EMBL" id="QXWK01000004">
    <property type="protein sequence ID" value="NBH60667.1"/>
    <property type="molecule type" value="Genomic_DNA"/>
</dbReference>
<protein>
    <submittedName>
        <fullName evidence="9">Trk family potassium uptake protein</fullName>
    </submittedName>
</protein>
<dbReference type="GO" id="GO:0030001">
    <property type="term" value="P:metal ion transport"/>
    <property type="evidence" value="ECO:0007669"/>
    <property type="project" value="UniProtKB-ARBA"/>
</dbReference>
<organism evidence="9 10">
    <name type="scientific">Anaerotruncus colihominis</name>
    <dbReference type="NCBI Taxonomy" id="169435"/>
    <lineage>
        <taxon>Bacteria</taxon>
        <taxon>Bacillati</taxon>
        <taxon>Bacillota</taxon>
        <taxon>Clostridia</taxon>
        <taxon>Eubacteriales</taxon>
        <taxon>Oscillospiraceae</taxon>
        <taxon>Anaerotruncus</taxon>
    </lineage>
</organism>
<comment type="subcellular location">
    <subcellularLocation>
        <location evidence="1">Cell membrane</location>
        <topology evidence="1">Multi-pass membrane protein</topology>
    </subcellularLocation>
</comment>
<evidence type="ECO:0000256" key="7">
    <source>
        <dbReference type="ARBA" id="ARBA00023136"/>
    </source>
</evidence>
<feature type="transmembrane region" description="Helical" evidence="8">
    <location>
        <begin position="347"/>
        <end position="369"/>
    </location>
</feature>
<name>A0A845QJ02_9FIRM</name>
<evidence type="ECO:0000256" key="5">
    <source>
        <dbReference type="ARBA" id="ARBA00022989"/>
    </source>
</evidence>
<keyword evidence="5 8" id="KW-1133">Transmembrane helix</keyword>
<dbReference type="GO" id="GO:0005886">
    <property type="term" value="C:plasma membrane"/>
    <property type="evidence" value="ECO:0007669"/>
    <property type="project" value="UniProtKB-SubCell"/>
</dbReference>
<feature type="transmembrane region" description="Helical" evidence="8">
    <location>
        <begin position="228"/>
        <end position="247"/>
    </location>
</feature>
<keyword evidence="10" id="KW-1185">Reference proteome</keyword>
<dbReference type="InterPro" id="IPR003445">
    <property type="entry name" value="Cat_transpt"/>
</dbReference>
<dbReference type="PANTHER" id="PTHR32024">
    <property type="entry name" value="TRK SYSTEM POTASSIUM UPTAKE PROTEIN TRKG-RELATED"/>
    <property type="match status" value="1"/>
</dbReference>
<dbReference type="Pfam" id="PF02386">
    <property type="entry name" value="TrkH"/>
    <property type="match status" value="1"/>
</dbReference>
<feature type="transmembrane region" description="Helical" evidence="8">
    <location>
        <begin position="154"/>
        <end position="177"/>
    </location>
</feature>
<evidence type="ECO:0000256" key="4">
    <source>
        <dbReference type="ARBA" id="ARBA00022692"/>
    </source>
</evidence>
<evidence type="ECO:0000313" key="10">
    <source>
        <dbReference type="Proteomes" id="UP000446866"/>
    </source>
</evidence>
<evidence type="ECO:0000313" key="9">
    <source>
        <dbReference type="EMBL" id="NBH60667.1"/>
    </source>
</evidence>
<keyword evidence="7 8" id="KW-0472">Membrane</keyword>
<dbReference type="AlphaFoldDB" id="A0A845QJ02"/>
<gene>
    <name evidence="9" type="ORF">D0435_03135</name>
</gene>
<evidence type="ECO:0000256" key="8">
    <source>
        <dbReference type="SAM" id="Phobius"/>
    </source>
</evidence>
<keyword evidence="6" id="KW-0406">Ion transport</keyword>
<accession>A0A845QJ02</accession>
<sequence>MRKLSSIQLLSAGFAVIILTGALVLCLPVCTTSGESTSFIDCLFTSASATCVTGLSPMDIYTHWNFLGQLIILLLIQIGGLGFMGLSMALLYFSGHKISIFQRTTLMESMGSLTIGTVTKVLRTMTLGTLIFEGAGAIALAFRFIPLFGAAQGLWFSIFHAVSAFCNAGFDLMGIFTPGTSLQHFSKDPLVLLTTTILIITGGIGFIVWRDFIDHRFRFRTYTLHSKIMLTCTAALVISGCLLFLFLESNTTLRSLSLAEKWMNALFLSVTPRTAGFAISDYSDFSPAGRVLTMCLMVIGAGPGSTGGGIKVTTFTVVLLSIVSQIFRSRDLSLFQRRLPEEVQQCAFSSISFYLIASIFCTFLLLLANPLLESEYVLFEVLSALGTVGLSMGITAELGVFSKAILIALMYLGRLGSIAVIMVISSHRPAHRLRYPKEPILIG</sequence>
<dbReference type="Proteomes" id="UP000446866">
    <property type="component" value="Unassembled WGS sequence"/>
</dbReference>
<feature type="transmembrane region" description="Helical" evidence="8">
    <location>
        <begin position="376"/>
        <end position="394"/>
    </location>
</feature>
<dbReference type="RefSeq" id="WP_160200966.1">
    <property type="nucleotide sequence ID" value="NZ_QXWK01000004.1"/>
</dbReference>
<keyword evidence="4 8" id="KW-0812">Transmembrane</keyword>
<evidence type="ECO:0000256" key="1">
    <source>
        <dbReference type="ARBA" id="ARBA00004651"/>
    </source>
</evidence>
<feature type="transmembrane region" description="Helical" evidence="8">
    <location>
        <begin position="189"/>
        <end position="208"/>
    </location>
</feature>